<sequence>MAPDIPKHDQWDFTHAPTLHLAMEIIIDCSNATEAMSLTFLNTTGAPRLSSAKARAARAHVTKVNFKQRRQRLAIERLKKGKEHTTTAQERSDPIIDVCAAVLEEPRIPQQVFCHPEDPDHSIQFLLHEFRPLVFPAQTGADLSPSELEWITLLRSEPALVEACMYVALEYWPSGACWKQKRQACVHLSKALNMVNSRLSSDQGLADGVIGAVFVLTFGEKCISTVYRKWSIKEEKKVSTGYLLGFWICYSTTPFRKSSPRRPSAKNASSQLYERKMLGH</sequence>
<dbReference type="EMBL" id="CABFNS010000714">
    <property type="protein sequence ID" value="VUC23959.1"/>
    <property type="molecule type" value="Genomic_DNA"/>
</dbReference>
<accession>A0ABY6TZ16</accession>
<evidence type="ECO:0000256" key="1">
    <source>
        <dbReference type="SAM" id="MobiDB-lite"/>
    </source>
</evidence>
<dbReference type="Proteomes" id="UP000766486">
    <property type="component" value="Unassembled WGS sequence"/>
</dbReference>
<keyword evidence="3" id="KW-1185">Reference proteome</keyword>
<comment type="caution">
    <text evidence="2">The sequence shown here is derived from an EMBL/GenBank/DDBJ whole genome shotgun (WGS) entry which is preliminary data.</text>
</comment>
<feature type="region of interest" description="Disordered" evidence="1">
    <location>
        <begin position="256"/>
        <end position="280"/>
    </location>
</feature>
<reference evidence="2 3" key="1">
    <citation type="submission" date="2019-06" db="EMBL/GenBank/DDBJ databases">
        <authorList>
            <person name="Broberg M."/>
        </authorList>
    </citation>
    <scope>NUCLEOTIDE SEQUENCE [LARGE SCALE GENOMIC DNA]</scope>
</reference>
<organism evidence="2 3">
    <name type="scientific">Bionectria ochroleuca</name>
    <name type="common">Gliocladium roseum</name>
    <dbReference type="NCBI Taxonomy" id="29856"/>
    <lineage>
        <taxon>Eukaryota</taxon>
        <taxon>Fungi</taxon>
        <taxon>Dikarya</taxon>
        <taxon>Ascomycota</taxon>
        <taxon>Pezizomycotina</taxon>
        <taxon>Sordariomycetes</taxon>
        <taxon>Hypocreomycetidae</taxon>
        <taxon>Hypocreales</taxon>
        <taxon>Bionectriaceae</taxon>
        <taxon>Clonostachys</taxon>
    </lineage>
</organism>
<protein>
    <submittedName>
        <fullName evidence="2">Uncharacterized protein</fullName>
    </submittedName>
</protein>
<proteinExistence type="predicted"/>
<name>A0ABY6TZ16_BIOOC</name>
<gene>
    <name evidence="2" type="ORF">CLO192961_LOCUS130597</name>
</gene>
<evidence type="ECO:0000313" key="3">
    <source>
        <dbReference type="Proteomes" id="UP000766486"/>
    </source>
</evidence>
<evidence type="ECO:0000313" key="2">
    <source>
        <dbReference type="EMBL" id="VUC23959.1"/>
    </source>
</evidence>